<dbReference type="EMBL" id="CP045810">
    <property type="protein sequence ID" value="QHN39647.1"/>
    <property type="molecule type" value="Genomic_DNA"/>
</dbReference>
<dbReference type="SUPFAM" id="SSF51735">
    <property type="entry name" value="NAD(P)-binding Rossmann-fold domains"/>
    <property type="match status" value="1"/>
</dbReference>
<keyword evidence="3" id="KW-0862">Zinc</keyword>
<evidence type="ECO:0000313" key="6">
    <source>
        <dbReference type="EMBL" id="QHN39647.1"/>
    </source>
</evidence>
<feature type="domain" description="Alcohol dehydrogenase-like N-terminal" evidence="5">
    <location>
        <begin position="71"/>
        <end position="168"/>
    </location>
</feature>
<evidence type="ECO:0000256" key="3">
    <source>
        <dbReference type="ARBA" id="ARBA00022833"/>
    </source>
</evidence>
<dbReference type="InterPro" id="IPR013154">
    <property type="entry name" value="ADH-like_N"/>
</dbReference>
<dbReference type="GO" id="GO:0046872">
    <property type="term" value="F:metal ion binding"/>
    <property type="evidence" value="ECO:0007669"/>
    <property type="project" value="UniProtKB-KW"/>
</dbReference>
<comment type="cofactor">
    <cofactor evidence="1">
        <name>Zn(2+)</name>
        <dbReference type="ChEBI" id="CHEBI:29105"/>
    </cofactor>
</comment>
<evidence type="ECO:0000256" key="1">
    <source>
        <dbReference type="ARBA" id="ARBA00001947"/>
    </source>
</evidence>
<gene>
    <name evidence="6" type="ORF">GII30_11180</name>
</gene>
<evidence type="ECO:0000256" key="2">
    <source>
        <dbReference type="ARBA" id="ARBA00022723"/>
    </source>
</evidence>
<dbReference type="Pfam" id="PF08240">
    <property type="entry name" value="ADH_N"/>
    <property type="match status" value="1"/>
</dbReference>
<dbReference type="InterPro" id="IPR013149">
    <property type="entry name" value="ADH-like_C"/>
</dbReference>
<dbReference type="Pfam" id="PF00107">
    <property type="entry name" value="ADH_zinc_N"/>
    <property type="match status" value="1"/>
</dbReference>
<dbReference type="AlphaFoldDB" id="A0A857KK37"/>
<dbReference type="PANTHER" id="PTHR42813">
    <property type="entry name" value="ZINC-TYPE ALCOHOL DEHYDROGENASE-LIKE"/>
    <property type="match status" value="1"/>
</dbReference>
<reference evidence="6" key="1">
    <citation type="journal article" date="2021" name="Nat. Microbiol.">
        <title>Cocultivation of an ultrasmall environmental parasitic bacterium with lytic ability against bacteria associated with wastewater foams.</title>
        <authorList>
            <person name="Batinovic S."/>
            <person name="Rose J.J.A."/>
            <person name="Ratcliffe J."/>
            <person name="Seviour R.J."/>
            <person name="Petrovski S."/>
        </authorList>
    </citation>
    <scope>NUCLEOTIDE SEQUENCE</scope>
    <source>
        <strain evidence="6">CON44</strain>
    </source>
</reference>
<proteinExistence type="predicted"/>
<dbReference type="PANTHER" id="PTHR42813:SF7">
    <property type="entry name" value="ALCOHOL DEHYDROGENASE (ZN-DEPENDENT)-RELATED"/>
    <property type="match status" value="1"/>
</dbReference>
<protein>
    <submittedName>
        <fullName evidence="6">Alcohol dehydrogenase catalytic domain-containing protein</fullName>
    </submittedName>
</protein>
<evidence type="ECO:0000259" key="4">
    <source>
        <dbReference type="Pfam" id="PF00107"/>
    </source>
</evidence>
<dbReference type="InterPro" id="IPR011032">
    <property type="entry name" value="GroES-like_sf"/>
</dbReference>
<feature type="domain" description="Alcohol dehydrogenase-like C-terminal" evidence="4">
    <location>
        <begin position="212"/>
        <end position="335"/>
    </location>
</feature>
<organism evidence="6">
    <name type="scientific">Gordonia amarae</name>
    <dbReference type="NCBI Taxonomy" id="36821"/>
    <lineage>
        <taxon>Bacteria</taxon>
        <taxon>Bacillati</taxon>
        <taxon>Actinomycetota</taxon>
        <taxon>Actinomycetes</taxon>
        <taxon>Mycobacteriales</taxon>
        <taxon>Gordoniaceae</taxon>
        <taxon>Gordonia</taxon>
    </lineage>
</organism>
<dbReference type="SUPFAM" id="SSF50129">
    <property type="entry name" value="GroES-like"/>
    <property type="match status" value="1"/>
</dbReference>
<evidence type="ECO:0000259" key="5">
    <source>
        <dbReference type="Pfam" id="PF08240"/>
    </source>
</evidence>
<dbReference type="Gene3D" id="3.40.50.720">
    <property type="entry name" value="NAD(P)-binding Rossmann-like Domain"/>
    <property type="match status" value="1"/>
</dbReference>
<accession>A0A857KK37</accession>
<dbReference type="InterPro" id="IPR036291">
    <property type="entry name" value="NAD(P)-bd_dom_sf"/>
</dbReference>
<keyword evidence="2" id="KW-0479">Metal-binding</keyword>
<dbReference type="RefSeq" id="WP_005183435.1">
    <property type="nucleotide sequence ID" value="NZ_CP045804.1"/>
</dbReference>
<sequence>MRELNFIKAHQLEWREKPNPRLEQPRDAIVRPFVAGRCDGDTLPIHRNVSRAMQLGMKAGLVDPIVGSICGHIPFQGPFAIGHECIAEIVELGDEVTGLQIGDIVVVPWAVSCGECVECRRGLTAKCSTTSTSTLAAYGFGPASGPWGGMVVDRLRVPYADHMLVKVPAGVDPLRVAAASDNLADAWRCVAPGLAERPGGSVVILGGAAQSIGLYAAGLAVALGAGTVDYVDHRPERLAIAEKLGATPRQVRMGKLRPADLPGRYDLAVEGTSSAAGVDAALRSLTPGGLCTPVGYYVPPGTKVPLMQMYANTATLRISVSHVRPVLPELLKFVADTDFPAELVTTTLADWDDAPNAYQARTTKLVLHRAPQHERNTRTWAH</sequence>
<dbReference type="Gene3D" id="3.90.180.10">
    <property type="entry name" value="Medium-chain alcohol dehydrogenases, catalytic domain"/>
    <property type="match status" value="1"/>
</dbReference>
<name>A0A857KK37_9ACTN</name>